<feature type="transmembrane region" description="Helical" evidence="8">
    <location>
        <begin position="263"/>
        <end position="282"/>
    </location>
</feature>
<comment type="caution">
    <text evidence="10">The sequence shown here is derived from an EMBL/GenBank/DDBJ whole genome shotgun (WGS) entry which is preliminary data.</text>
</comment>
<evidence type="ECO:0000256" key="5">
    <source>
        <dbReference type="ARBA" id="ARBA00022692"/>
    </source>
</evidence>
<feature type="transmembrane region" description="Helical" evidence="8">
    <location>
        <begin position="213"/>
        <end position="234"/>
    </location>
</feature>
<gene>
    <name evidence="10" type="primary">potB_1</name>
    <name evidence="10" type="ORF">GCM10007874_03360</name>
</gene>
<comment type="similarity">
    <text evidence="2">Belongs to the binding-protein-dependent transport system permease family. CysTW subfamily.</text>
</comment>
<feature type="transmembrane region" description="Helical" evidence="8">
    <location>
        <begin position="104"/>
        <end position="128"/>
    </location>
</feature>
<evidence type="ECO:0000256" key="1">
    <source>
        <dbReference type="ARBA" id="ARBA00004651"/>
    </source>
</evidence>
<organism evidence="10 11">
    <name type="scientific">Labrys miyagiensis</name>
    <dbReference type="NCBI Taxonomy" id="346912"/>
    <lineage>
        <taxon>Bacteria</taxon>
        <taxon>Pseudomonadati</taxon>
        <taxon>Pseudomonadota</taxon>
        <taxon>Alphaproteobacteria</taxon>
        <taxon>Hyphomicrobiales</taxon>
        <taxon>Xanthobacteraceae</taxon>
        <taxon>Labrys</taxon>
    </lineage>
</organism>
<feature type="transmembrane region" description="Helical" evidence="8">
    <location>
        <begin position="154"/>
        <end position="176"/>
    </location>
</feature>
<keyword evidence="3 8" id="KW-0813">Transport</keyword>
<dbReference type="RefSeq" id="WP_284310146.1">
    <property type="nucleotide sequence ID" value="NZ_BSPC01000005.1"/>
</dbReference>
<dbReference type="EMBL" id="BSPC01000005">
    <property type="protein sequence ID" value="GLS17321.1"/>
    <property type="molecule type" value="Genomic_DNA"/>
</dbReference>
<reference evidence="11" key="1">
    <citation type="journal article" date="2019" name="Int. J. Syst. Evol. Microbiol.">
        <title>The Global Catalogue of Microorganisms (GCM) 10K type strain sequencing project: providing services to taxonomists for standard genome sequencing and annotation.</title>
        <authorList>
            <consortium name="The Broad Institute Genomics Platform"/>
            <consortium name="The Broad Institute Genome Sequencing Center for Infectious Disease"/>
            <person name="Wu L."/>
            <person name="Ma J."/>
        </authorList>
    </citation>
    <scope>NUCLEOTIDE SEQUENCE [LARGE SCALE GENOMIC DNA]</scope>
    <source>
        <strain evidence="11">NBRC 101365</strain>
    </source>
</reference>
<dbReference type="PROSITE" id="PS50928">
    <property type="entry name" value="ABC_TM1"/>
    <property type="match status" value="1"/>
</dbReference>
<evidence type="ECO:0000256" key="8">
    <source>
        <dbReference type="RuleBase" id="RU363032"/>
    </source>
</evidence>
<evidence type="ECO:0000256" key="7">
    <source>
        <dbReference type="ARBA" id="ARBA00023136"/>
    </source>
</evidence>
<dbReference type="Gene3D" id="1.10.3720.10">
    <property type="entry name" value="MetI-like"/>
    <property type="match status" value="1"/>
</dbReference>
<keyword evidence="11" id="KW-1185">Reference proteome</keyword>
<name>A0ABQ6CAC9_9HYPH</name>
<dbReference type="InterPro" id="IPR035906">
    <property type="entry name" value="MetI-like_sf"/>
</dbReference>
<dbReference type="Pfam" id="PF00528">
    <property type="entry name" value="BPD_transp_1"/>
    <property type="match status" value="1"/>
</dbReference>
<dbReference type="InterPro" id="IPR000515">
    <property type="entry name" value="MetI-like"/>
</dbReference>
<keyword evidence="4" id="KW-1003">Cell membrane</keyword>
<evidence type="ECO:0000313" key="11">
    <source>
        <dbReference type="Proteomes" id="UP001156882"/>
    </source>
</evidence>
<dbReference type="SUPFAM" id="SSF161098">
    <property type="entry name" value="MetI-like"/>
    <property type="match status" value="1"/>
</dbReference>
<evidence type="ECO:0000256" key="2">
    <source>
        <dbReference type="ARBA" id="ARBA00007069"/>
    </source>
</evidence>
<dbReference type="Proteomes" id="UP001156882">
    <property type="component" value="Unassembled WGS sequence"/>
</dbReference>
<evidence type="ECO:0000256" key="3">
    <source>
        <dbReference type="ARBA" id="ARBA00022448"/>
    </source>
</evidence>
<keyword evidence="6 8" id="KW-1133">Transmembrane helix</keyword>
<feature type="transmembrane region" description="Helical" evidence="8">
    <location>
        <begin position="72"/>
        <end position="97"/>
    </location>
</feature>
<feature type="domain" description="ABC transmembrane type-1" evidence="9">
    <location>
        <begin position="72"/>
        <end position="277"/>
    </location>
</feature>
<evidence type="ECO:0000259" key="9">
    <source>
        <dbReference type="PROSITE" id="PS50928"/>
    </source>
</evidence>
<comment type="subcellular location">
    <subcellularLocation>
        <location evidence="1 8">Cell membrane</location>
        <topology evidence="1 8">Multi-pass membrane protein</topology>
    </subcellularLocation>
</comment>
<keyword evidence="5 8" id="KW-0812">Transmembrane</keyword>
<dbReference type="CDD" id="cd06261">
    <property type="entry name" value="TM_PBP2"/>
    <property type="match status" value="1"/>
</dbReference>
<accession>A0ABQ6CAC9</accession>
<dbReference type="PANTHER" id="PTHR42929">
    <property type="entry name" value="INNER MEMBRANE ABC TRANSPORTER PERMEASE PROTEIN YDCU-RELATED-RELATED"/>
    <property type="match status" value="1"/>
</dbReference>
<keyword evidence="7 8" id="KW-0472">Membrane</keyword>
<protein>
    <submittedName>
        <fullName evidence="10">Spermidine/putrescine ABC transporter permease</fullName>
    </submittedName>
</protein>
<dbReference type="PANTHER" id="PTHR42929:SF1">
    <property type="entry name" value="INNER MEMBRANE ABC TRANSPORTER PERMEASE PROTEIN YDCU-RELATED"/>
    <property type="match status" value="1"/>
</dbReference>
<proteinExistence type="inferred from homology"/>
<evidence type="ECO:0000313" key="10">
    <source>
        <dbReference type="EMBL" id="GLS17321.1"/>
    </source>
</evidence>
<sequence>MTALPFSGSKSQARHVPVGLALVAAPVLLVLLFVLLPALSAILSTLRVSGDGDWSLQNYRVFLSDPLSIGNVLFTLQTTLITAVLLLGLCLPIALYLRFSQGRLPAFVQSIAVFPLFVPGIIIAYALIRFMGPNGTLATVLHHLGVDGYRSPYLTGWGTIIGLVWEGMPLTLLVLLSGLAQIQDAAVEAARDVGAGRLRILTGIILPQIRNSLIVAFSLSFLGAFGAFTLPYVLGPASPEMMGVFMQRTFTQVLDPAQAQTQAVVSFLICALVGIVYVRSVARSHGAAR</sequence>
<evidence type="ECO:0000256" key="4">
    <source>
        <dbReference type="ARBA" id="ARBA00022475"/>
    </source>
</evidence>
<evidence type="ECO:0000256" key="6">
    <source>
        <dbReference type="ARBA" id="ARBA00022989"/>
    </source>
</evidence>